<protein>
    <submittedName>
        <fullName evidence="1">Uncharacterized protein</fullName>
    </submittedName>
</protein>
<sequence length="212" mass="24315">MPYVALREPTGDEAWNLYCLRRAARLKRKLVGVYYSPQLRRLLAVFKVAPGDRIDEEVFERLDSSILEAAYRMECPPGCGRCCAKFSGAFALDAEVGELPPEFRQRVEAQPSRLVRTRRGYVRVYELGTGPAGMCIFYNAERRACRLEEELGRGYKPVVCLLTYCTVFASRGGKLYLKAAARRVGEGRELAYREVSEEEWRRALLRMSARRR</sequence>
<gene>
    <name evidence="1" type="ORF">ENV17_05230</name>
</gene>
<dbReference type="AlphaFoldDB" id="A0A7C4FC99"/>
<proteinExistence type="predicted"/>
<organism evidence="1">
    <name type="scientific">Thermofilum pendens</name>
    <dbReference type="NCBI Taxonomy" id="2269"/>
    <lineage>
        <taxon>Archaea</taxon>
        <taxon>Thermoproteota</taxon>
        <taxon>Thermoprotei</taxon>
        <taxon>Thermofilales</taxon>
        <taxon>Thermofilaceae</taxon>
        <taxon>Thermofilum</taxon>
    </lineage>
</organism>
<comment type="caution">
    <text evidence="1">The sequence shown here is derived from an EMBL/GenBank/DDBJ whole genome shotgun (WGS) entry which is preliminary data.</text>
</comment>
<reference evidence="1" key="1">
    <citation type="journal article" date="2020" name="mSystems">
        <title>Genome- and Community-Level Interaction Insights into Carbon Utilization and Element Cycling Functions of Hydrothermarchaeota in Hydrothermal Sediment.</title>
        <authorList>
            <person name="Zhou Z."/>
            <person name="Liu Y."/>
            <person name="Xu W."/>
            <person name="Pan J."/>
            <person name="Luo Z.H."/>
            <person name="Li M."/>
        </authorList>
    </citation>
    <scope>NUCLEOTIDE SEQUENCE [LARGE SCALE GENOMIC DNA]</scope>
    <source>
        <strain evidence="1">SpSt-735</strain>
    </source>
</reference>
<dbReference type="EMBL" id="DTFI01000120">
    <property type="protein sequence ID" value="HGI43767.1"/>
    <property type="molecule type" value="Genomic_DNA"/>
</dbReference>
<accession>A0A7C4FC99</accession>
<name>A0A7C4FC99_THEPE</name>
<evidence type="ECO:0000313" key="1">
    <source>
        <dbReference type="EMBL" id="HGI43767.1"/>
    </source>
</evidence>